<feature type="compositionally biased region" description="Polar residues" evidence="5">
    <location>
        <begin position="359"/>
        <end position="390"/>
    </location>
</feature>
<evidence type="ECO:0008006" key="9">
    <source>
        <dbReference type="Google" id="ProtNLM"/>
    </source>
</evidence>
<proteinExistence type="predicted"/>
<evidence type="ECO:0000256" key="3">
    <source>
        <dbReference type="ARBA" id="ARBA00022989"/>
    </source>
</evidence>
<gene>
    <name evidence="7" type="ORF">DPRO_2628</name>
</gene>
<dbReference type="GO" id="GO:0016020">
    <property type="term" value="C:membrane"/>
    <property type="evidence" value="ECO:0007669"/>
    <property type="project" value="UniProtKB-SubCell"/>
</dbReference>
<evidence type="ECO:0000256" key="2">
    <source>
        <dbReference type="ARBA" id="ARBA00022692"/>
    </source>
</evidence>
<comment type="subcellular location">
    <subcellularLocation>
        <location evidence="1">Membrane</location>
        <topology evidence="1">Multi-pass membrane protein</topology>
    </subcellularLocation>
</comment>
<dbReference type="RefSeq" id="WP_097012398.1">
    <property type="nucleotide sequence ID" value="NZ_LT907975.1"/>
</dbReference>
<dbReference type="KEGG" id="pprf:DPRO_2628"/>
<dbReference type="AlphaFoldDB" id="A0A2C8F9T0"/>
<protein>
    <recommendedName>
        <fullName evidence="9">DUF697 domain-containing protein</fullName>
    </recommendedName>
</protein>
<keyword evidence="8" id="KW-1185">Reference proteome</keyword>
<organism evidence="7 8">
    <name type="scientific">Pseudodesulfovibrio profundus</name>
    <dbReference type="NCBI Taxonomy" id="57320"/>
    <lineage>
        <taxon>Bacteria</taxon>
        <taxon>Pseudomonadati</taxon>
        <taxon>Thermodesulfobacteriota</taxon>
        <taxon>Desulfovibrionia</taxon>
        <taxon>Desulfovibrionales</taxon>
        <taxon>Desulfovibrionaceae</taxon>
    </lineage>
</organism>
<evidence type="ECO:0000256" key="4">
    <source>
        <dbReference type="ARBA" id="ARBA00023136"/>
    </source>
</evidence>
<evidence type="ECO:0000256" key="6">
    <source>
        <dbReference type="SAM" id="Phobius"/>
    </source>
</evidence>
<keyword evidence="2 6" id="KW-0812">Transmembrane</keyword>
<dbReference type="EMBL" id="LT907975">
    <property type="protein sequence ID" value="SOB59537.1"/>
    <property type="molecule type" value="Genomic_DNA"/>
</dbReference>
<feature type="transmembrane region" description="Helical" evidence="6">
    <location>
        <begin position="45"/>
        <end position="67"/>
    </location>
</feature>
<evidence type="ECO:0000256" key="1">
    <source>
        <dbReference type="ARBA" id="ARBA00004141"/>
    </source>
</evidence>
<keyword evidence="4 6" id="KW-0472">Membrane</keyword>
<reference evidence="8" key="1">
    <citation type="submission" date="2017-09" db="EMBL/GenBank/DDBJ databases">
        <authorList>
            <person name="Regsiter A."/>
            <person name="William W."/>
        </authorList>
    </citation>
    <scope>NUCLEOTIDE SEQUENCE [LARGE SCALE GENOMIC DNA]</scope>
    <source>
        <strain evidence="8">500-1</strain>
    </source>
</reference>
<evidence type="ECO:0000313" key="8">
    <source>
        <dbReference type="Proteomes" id="UP000219215"/>
    </source>
</evidence>
<feature type="region of interest" description="Disordered" evidence="5">
    <location>
        <begin position="338"/>
        <end position="473"/>
    </location>
</feature>
<name>A0A2C8F9T0_9BACT</name>
<dbReference type="Proteomes" id="UP000219215">
    <property type="component" value="Chromosome DPRO"/>
</dbReference>
<accession>A0A2C8F9T0</accession>
<dbReference type="Gene3D" id="1.20.120.20">
    <property type="entry name" value="Apolipoprotein"/>
    <property type="match status" value="1"/>
</dbReference>
<feature type="compositionally biased region" description="Basic residues" evidence="5">
    <location>
        <begin position="447"/>
        <end position="465"/>
    </location>
</feature>
<dbReference type="InterPro" id="IPR021147">
    <property type="entry name" value="DUF697"/>
</dbReference>
<keyword evidence="3 6" id="KW-1133">Transmembrane helix</keyword>
<dbReference type="Pfam" id="PF05128">
    <property type="entry name" value="DUF697"/>
    <property type="match status" value="1"/>
</dbReference>
<dbReference type="OrthoDB" id="384184at2"/>
<feature type="compositionally biased region" description="Basic and acidic residues" evidence="5">
    <location>
        <begin position="345"/>
        <end position="358"/>
    </location>
</feature>
<feature type="compositionally biased region" description="Basic and acidic residues" evidence="5">
    <location>
        <begin position="416"/>
        <end position="434"/>
    </location>
</feature>
<feature type="transmembrane region" description="Helical" evidence="6">
    <location>
        <begin position="7"/>
        <end position="25"/>
    </location>
</feature>
<evidence type="ECO:0000313" key="7">
    <source>
        <dbReference type="EMBL" id="SOB59537.1"/>
    </source>
</evidence>
<evidence type="ECO:0000256" key="5">
    <source>
        <dbReference type="SAM" id="MobiDB-lite"/>
    </source>
</evidence>
<sequence>MPKHLKHLVTFAAVIIIGSFLVFLYNCIVGLSGFAGRINPALEPWLFWTLSAVAGGLVLWSMAVAFMRPRPMMVHENPTEKEMEDFRRILLGRLRKNKYLRDAEVVINDASEMDHALAYLKEKADEEIRSTAKRVFISTAISQNGRLDVLVVLYLITRLNWRIAKLYNQRPHYRELMNLYANVAITAFVAGSLEDLGLEDHVTELMGPLVGGSAIGAVPGAQAISSTITNSVLTGSANGLMTLRCGILARNYMSLNLDSKGSMRRNATMEASRMFVSMSAETVTYVTRKLVKGTTGAMKSGSARAVRGVTGTVTGTAEAVGSGVRKVGQGVKSSASAVGETVRSVGDRSKQSVRKVSDGTRQAVNSTTGAVKSAVSSIGKQAKDTVSSVKEGTRKSGQKAADGARKLQETTSSLKRSAETVIEKSGKTVADSRRKTGKALSDISSSLKKKRESASKRIRGLWKRSRQSEDDAE</sequence>